<feature type="transmembrane region" description="Helical" evidence="10">
    <location>
        <begin position="78"/>
        <end position="95"/>
    </location>
</feature>
<protein>
    <recommendedName>
        <fullName evidence="2">histidine kinase</fullName>
        <ecNumber evidence="2">2.7.13.3</ecNumber>
    </recommendedName>
</protein>
<keyword evidence="6 12" id="KW-0418">Kinase</keyword>
<keyword evidence="5" id="KW-0547">Nucleotide-binding</keyword>
<dbReference type="EMBL" id="JAQFWP010000103">
    <property type="protein sequence ID" value="MDA2808777.1"/>
    <property type="molecule type" value="Genomic_DNA"/>
</dbReference>
<gene>
    <name evidence="12" type="ORF">O4U47_30000</name>
</gene>
<organism evidence="12 13">
    <name type="scientific">Nocardiopsis suaedae</name>
    <dbReference type="NCBI Taxonomy" id="3018444"/>
    <lineage>
        <taxon>Bacteria</taxon>
        <taxon>Bacillati</taxon>
        <taxon>Actinomycetota</taxon>
        <taxon>Actinomycetes</taxon>
        <taxon>Streptosporangiales</taxon>
        <taxon>Nocardiopsidaceae</taxon>
        <taxon>Nocardiopsis</taxon>
    </lineage>
</organism>
<keyword evidence="8" id="KW-0902">Two-component regulatory system</keyword>
<evidence type="ECO:0000256" key="1">
    <source>
        <dbReference type="ARBA" id="ARBA00000085"/>
    </source>
</evidence>
<accession>A0ABT4TVS7</accession>
<evidence type="ECO:0000313" key="13">
    <source>
        <dbReference type="Proteomes" id="UP001165685"/>
    </source>
</evidence>
<keyword evidence="4" id="KW-0808">Transferase</keyword>
<feature type="transmembrane region" description="Helical" evidence="10">
    <location>
        <begin position="53"/>
        <end position="72"/>
    </location>
</feature>
<dbReference type="InterPro" id="IPR011712">
    <property type="entry name" value="Sig_transdc_His_kin_sub3_dim/P"/>
</dbReference>
<evidence type="ECO:0000256" key="8">
    <source>
        <dbReference type="ARBA" id="ARBA00023012"/>
    </source>
</evidence>
<keyword evidence="7" id="KW-0067">ATP-binding</keyword>
<dbReference type="InterPro" id="IPR050482">
    <property type="entry name" value="Sensor_HK_TwoCompSys"/>
</dbReference>
<dbReference type="InterPro" id="IPR036890">
    <property type="entry name" value="HATPase_C_sf"/>
</dbReference>
<dbReference type="Proteomes" id="UP001165685">
    <property type="component" value="Unassembled WGS sequence"/>
</dbReference>
<dbReference type="RefSeq" id="WP_270681363.1">
    <property type="nucleotide sequence ID" value="NZ_JAQFWP010000103.1"/>
</dbReference>
<dbReference type="Gene3D" id="3.30.565.10">
    <property type="entry name" value="Histidine kinase-like ATPase, C-terminal domain"/>
    <property type="match status" value="1"/>
</dbReference>
<name>A0ABT4TVS7_9ACTN</name>
<evidence type="ECO:0000256" key="4">
    <source>
        <dbReference type="ARBA" id="ARBA00022679"/>
    </source>
</evidence>
<evidence type="ECO:0000256" key="5">
    <source>
        <dbReference type="ARBA" id="ARBA00022741"/>
    </source>
</evidence>
<keyword evidence="13" id="KW-1185">Reference proteome</keyword>
<dbReference type="EC" id="2.7.13.3" evidence="2"/>
<feature type="transmembrane region" description="Helical" evidence="10">
    <location>
        <begin position="31"/>
        <end position="46"/>
    </location>
</feature>
<keyword evidence="10" id="KW-1133">Transmembrane helix</keyword>
<dbReference type="Pfam" id="PF07730">
    <property type="entry name" value="HisKA_3"/>
    <property type="match status" value="1"/>
</dbReference>
<evidence type="ECO:0000256" key="3">
    <source>
        <dbReference type="ARBA" id="ARBA00022553"/>
    </source>
</evidence>
<comment type="catalytic activity">
    <reaction evidence="1">
        <text>ATP + protein L-histidine = ADP + protein N-phospho-L-histidine.</text>
        <dbReference type="EC" id="2.7.13.3"/>
    </reaction>
</comment>
<sequence>MRRPGNAAALAVIVAVCTVNALGTEQLPAWRQAIFLLVLVAAYLHGRRLPSVHGPWVLAAGPLAGLVAMAAVEFSEGTTVLLCTLVFVALPWTVGRFRGQQAALVVAQRQRVEALERERASVEEEARLRERARIASDMHDSLGHDLALIALRAGALELSPGLPDGGRDAAAALRAQAVEATDRLRGTVAMLRGGAAPASPYDEEVEALVERAREAGLDVRLSSAAFTADPEVQWAVRRIVKEALTNAARHAPGAPVEVEVAVRDGGVGVVVVNGLRAPVGARGPAGTGLAGLAERVRLLGGALRAEEEGDRFVVEARLPLPEEEGRG</sequence>
<feature type="domain" description="Signal transduction histidine kinase subgroup 3 dimerisation and phosphoacceptor" evidence="11">
    <location>
        <begin position="130"/>
        <end position="193"/>
    </location>
</feature>
<dbReference type="GO" id="GO:0016301">
    <property type="term" value="F:kinase activity"/>
    <property type="evidence" value="ECO:0007669"/>
    <property type="project" value="UniProtKB-KW"/>
</dbReference>
<keyword evidence="3" id="KW-0597">Phosphoprotein</keyword>
<dbReference type="SUPFAM" id="SSF55874">
    <property type="entry name" value="ATPase domain of HSP90 chaperone/DNA topoisomerase II/histidine kinase"/>
    <property type="match status" value="1"/>
</dbReference>
<evidence type="ECO:0000256" key="7">
    <source>
        <dbReference type="ARBA" id="ARBA00022840"/>
    </source>
</evidence>
<evidence type="ECO:0000256" key="10">
    <source>
        <dbReference type="SAM" id="Phobius"/>
    </source>
</evidence>
<evidence type="ECO:0000256" key="9">
    <source>
        <dbReference type="SAM" id="Coils"/>
    </source>
</evidence>
<dbReference type="PANTHER" id="PTHR24421">
    <property type="entry name" value="NITRATE/NITRITE SENSOR PROTEIN NARX-RELATED"/>
    <property type="match status" value="1"/>
</dbReference>
<evidence type="ECO:0000313" key="12">
    <source>
        <dbReference type="EMBL" id="MDA2808777.1"/>
    </source>
</evidence>
<evidence type="ECO:0000259" key="11">
    <source>
        <dbReference type="Pfam" id="PF07730"/>
    </source>
</evidence>
<keyword evidence="10" id="KW-0812">Transmembrane</keyword>
<evidence type="ECO:0000256" key="2">
    <source>
        <dbReference type="ARBA" id="ARBA00012438"/>
    </source>
</evidence>
<comment type="caution">
    <text evidence="12">The sequence shown here is derived from an EMBL/GenBank/DDBJ whole genome shotgun (WGS) entry which is preliminary data.</text>
</comment>
<dbReference type="Gene3D" id="1.20.5.1930">
    <property type="match status" value="1"/>
</dbReference>
<evidence type="ECO:0000256" key="6">
    <source>
        <dbReference type="ARBA" id="ARBA00022777"/>
    </source>
</evidence>
<proteinExistence type="predicted"/>
<reference evidence="12" key="1">
    <citation type="submission" date="2023-01" db="EMBL/GenBank/DDBJ databases">
        <title>Draft genome sequence of Nocardiopsis sp. LSu2-4 isolated from halophytes.</title>
        <authorList>
            <person name="Duangmal K."/>
            <person name="Chantavorakit T."/>
        </authorList>
    </citation>
    <scope>NUCLEOTIDE SEQUENCE</scope>
    <source>
        <strain evidence="12">LSu2-4</strain>
    </source>
</reference>
<dbReference type="PANTHER" id="PTHR24421:SF10">
    <property type="entry name" value="NITRATE_NITRITE SENSOR PROTEIN NARQ"/>
    <property type="match status" value="1"/>
</dbReference>
<keyword evidence="10" id="KW-0472">Membrane</keyword>
<keyword evidence="9" id="KW-0175">Coiled coil</keyword>
<feature type="coiled-coil region" evidence="9">
    <location>
        <begin position="105"/>
        <end position="132"/>
    </location>
</feature>